<evidence type="ECO:0000256" key="14">
    <source>
        <dbReference type="PROSITE-ProRule" id="PRU00043"/>
    </source>
</evidence>
<keyword evidence="5" id="KW-0479">Metal-binding</keyword>
<reference evidence="20" key="1">
    <citation type="journal article" date="2023" name="Science">
        <title>Genome structures resolve the early diversification of teleost fishes.</title>
        <authorList>
            <person name="Parey E."/>
            <person name="Louis A."/>
            <person name="Montfort J."/>
            <person name="Bouchez O."/>
            <person name="Roques C."/>
            <person name="Iampietro C."/>
            <person name="Lluch J."/>
            <person name="Castinel A."/>
            <person name="Donnadieu C."/>
            <person name="Desvignes T."/>
            <person name="Floi Bucao C."/>
            <person name="Jouanno E."/>
            <person name="Wen M."/>
            <person name="Mejri S."/>
            <person name="Dirks R."/>
            <person name="Jansen H."/>
            <person name="Henkel C."/>
            <person name="Chen W.J."/>
            <person name="Zahm M."/>
            <person name="Cabau C."/>
            <person name="Klopp C."/>
            <person name="Thompson A.W."/>
            <person name="Robinson-Rechavi M."/>
            <person name="Braasch I."/>
            <person name="Lecointre G."/>
            <person name="Bobe J."/>
            <person name="Postlethwait J.H."/>
            <person name="Berthelot C."/>
            <person name="Roest Crollius H."/>
            <person name="Guiguen Y."/>
        </authorList>
    </citation>
    <scope>NUCLEOTIDE SEQUENCE</scope>
    <source>
        <strain evidence="20">Concon-B</strain>
    </source>
</reference>
<dbReference type="PANTHER" id="PTHR24027:SF422">
    <property type="entry name" value="CADHERIN DOMAIN-CONTAINING PROTEIN"/>
    <property type="match status" value="1"/>
</dbReference>
<proteinExistence type="predicted"/>
<dbReference type="PROSITE" id="PS50268">
    <property type="entry name" value="CADHERIN_2"/>
    <property type="match status" value="5"/>
</dbReference>
<dbReference type="InterPro" id="IPR009122">
    <property type="entry name" value="Desmosomal_cadherin"/>
</dbReference>
<evidence type="ECO:0000256" key="9">
    <source>
        <dbReference type="ARBA" id="ARBA00022889"/>
    </source>
</evidence>
<evidence type="ECO:0000256" key="6">
    <source>
        <dbReference type="ARBA" id="ARBA00022729"/>
    </source>
</evidence>
<feature type="chain" id="PRO_5040490497" description="Cadherin domain-containing protein" evidence="18">
    <location>
        <begin position="20"/>
        <end position="907"/>
    </location>
</feature>
<dbReference type="GO" id="GO:0007043">
    <property type="term" value="P:cell-cell junction assembly"/>
    <property type="evidence" value="ECO:0007669"/>
    <property type="project" value="TreeGrafter"/>
</dbReference>
<keyword evidence="4 15" id="KW-0812">Transmembrane</keyword>
<dbReference type="SMART" id="SM00112">
    <property type="entry name" value="CA"/>
    <property type="match status" value="4"/>
</dbReference>
<evidence type="ECO:0000256" key="3">
    <source>
        <dbReference type="ARBA" id="ARBA00022475"/>
    </source>
</evidence>
<dbReference type="GO" id="GO:0007156">
    <property type="term" value="P:homophilic cell adhesion via plasma membrane adhesion molecules"/>
    <property type="evidence" value="ECO:0007669"/>
    <property type="project" value="InterPro"/>
</dbReference>
<evidence type="ECO:0000256" key="1">
    <source>
        <dbReference type="ARBA" id="ARBA00004251"/>
    </source>
</evidence>
<evidence type="ECO:0000256" key="10">
    <source>
        <dbReference type="ARBA" id="ARBA00022949"/>
    </source>
</evidence>
<evidence type="ECO:0000256" key="11">
    <source>
        <dbReference type="ARBA" id="ARBA00022989"/>
    </source>
</evidence>
<feature type="domain" description="Cadherin" evidence="19">
    <location>
        <begin position="465"/>
        <end position="562"/>
    </location>
</feature>
<dbReference type="GO" id="GO:0045296">
    <property type="term" value="F:cadherin binding"/>
    <property type="evidence" value="ECO:0007669"/>
    <property type="project" value="TreeGrafter"/>
</dbReference>
<dbReference type="Pfam" id="PF01049">
    <property type="entry name" value="CADH_Y-type_LIR"/>
    <property type="match status" value="1"/>
</dbReference>
<evidence type="ECO:0000256" key="2">
    <source>
        <dbReference type="ARBA" id="ARBA00004568"/>
    </source>
</evidence>
<dbReference type="PRINTS" id="PR01818">
    <property type="entry name" value="DESMOCADHERN"/>
</dbReference>
<evidence type="ECO:0000256" key="8">
    <source>
        <dbReference type="ARBA" id="ARBA00022837"/>
    </source>
</evidence>
<dbReference type="Gene3D" id="4.10.900.10">
    <property type="entry name" value="TCF3-CBD (Catenin binding domain)"/>
    <property type="match status" value="1"/>
</dbReference>
<dbReference type="GO" id="GO:0005912">
    <property type="term" value="C:adherens junction"/>
    <property type="evidence" value="ECO:0007669"/>
    <property type="project" value="TreeGrafter"/>
</dbReference>
<feature type="domain" description="Cadherin" evidence="19">
    <location>
        <begin position="128"/>
        <end position="236"/>
    </location>
</feature>
<keyword evidence="3" id="KW-1003">Cell membrane</keyword>
<dbReference type="GO" id="GO:0008013">
    <property type="term" value="F:beta-catenin binding"/>
    <property type="evidence" value="ECO:0007669"/>
    <property type="project" value="TreeGrafter"/>
</dbReference>
<dbReference type="FunFam" id="2.60.40.60:FF:000022">
    <property type="entry name" value="Cadherin 2"/>
    <property type="match status" value="1"/>
</dbReference>
<dbReference type="GO" id="GO:0016339">
    <property type="term" value="P:calcium-dependent cell-cell adhesion via plasma membrane cell adhesion molecules"/>
    <property type="evidence" value="ECO:0007669"/>
    <property type="project" value="TreeGrafter"/>
</dbReference>
<keyword evidence="8 14" id="KW-0106">Calcium</keyword>
<feature type="domain" description="Cadherin" evidence="19">
    <location>
        <begin position="344"/>
        <end position="456"/>
    </location>
</feature>
<evidence type="ECO:0000259" key="19">
    <source>
        <dbReference type="PROSITE" id="PS50268"/>
    </source>
</evidence>
<dbReference type="Gene3D" id="2.60.40.60">
    <property type="entry name" value="Cadherins"/>
    <property type="match status" value="6"/>
</dbReference>
<dbReference type="InterPro" id="IPR039808">
    <property type="entry name" value="Cadherin"/>
</dbReference>
<keyword evidence="7" id="KW-0677">Repeat</keyword>
<dbReference type="InterPro" id="IPR002126">
    <property type="entry name" value="Cadherin-like_dom"/>
</dbReference>
<dbReference type="InterPro" id="IPR015919">
    <property type="entry name" value="Cadherin-like_sf"/>
</dbReference>
<dbReference type="InterPro" id="IPR000233">
    <property type="entry name" value="Cadherin_Y-type_LIR"/>
</dbReference>
<keyword evidence="12 17" id="KW-0472">Membrane</keyword>
<evidence type="ECO:0000313" key="21">
    <source>
        <dbReference type="Proteomes" id="UP001152803"/>
    </source>
</evidence>
<evidence type="ECO:0000256" key="13">
    <source>
        <dbReference type="ARBA" id="ARBA00023180"/>
    </source>
</evidence>
<dbReference type="PANTHER" id="PTHR24027">
    <property type="entry name" value="CADHERIN-23"/>
    <property type="match status" value="1"/>
</dbReference>
<dbReference type="GO" id="GO:0044331">
    <property type="term" value="P:cell-cell adhesion mediated by cadherin"/>
    <property type="evidence" value="ECO:0007669"/>
    <property type="project" value="TreeGrafter"/>
</dbReference>
<dbReference type="GO" id="GO:0001764">
    <property type="term" value="P:neuron migration"/>
    <property type="evidence" value="ECO:0007669"/>
    <property type="project" value="UniProtKB-ARBA"/>
</dbReference>
<keyword evidence="21" id="KW-1185">Reference proteome</keyword>
<dbReference type="PRINTS" id="PR00205">
    <property type="entry name" value="CADHERIN"/>
</dbReference>
<feature type="signal peptide" evidence="18">
    <location>
        <begin position="1"/>
        <end position="19"/>
    </location>
</feature>
<dbReference type="InterPro" id="IPR027397">
    <property type="entry name" value="Catenin-bd_sf"/>
</dbReference>
<dbReference type="GO" id="GO:0042074">
    <property type="term" value="P:cell migration involved in gastrulation"/>
    <property type="evidence" value="ECO:0007669"/>
    <property type="project" value="UniProtKB-ARBA"/>
</dbReference>
<dbReference type="GO" id="GO:0034332">
    <property type="term" value="P:adherens junction organization"/>
    <property type="evidence" value="ECO:0007669"/>
    <property type="project" value="UniProtKB-ARBA"/>
</dbReference>
<dbReference type="InterPro" id="IPR020894">
    <property type="entry name" value="Cadherin_CS"/>
</dbReference>
<dbReference type="GO" id="GO:0016342">
    <property type="term" value="C:catenin complex"/>
    <property type="evidence" value="ECO:0007669"/>
    <property type="project" value="TreeGrafter"/>
</dbReference>
<evidence type="ECO:0000256" key="5">
    <source>
        <dbReference type="ARBA" id="ARBA00022723"/>
    </source>
</evidence>
<evidence type="ECO:0000256" key="7">
    <source>
        <dbReference type="ARBA" id="ARBA00022737"/>
    </source>
</evidence>
<dbReference type="GO" id="GO:0055113">
    <property type="term" value="P:epiboly involved in gastrulation with mouth forming second"/>
    <property type="evidence" value="ECO:0007669"/>
    <property type="project" value="UniProtKB-ARBA"/>
</dbReference>
<dbReference type="InterPro" id="IPR014868">
    <property type="entry name" value="Cadherin_pro_dom"/>
</dbReference>
<dbReference type="GO" id="GO:0000902">
    <property type="term" value="P:cell morphogenesis"/>
    <property type="evidence" value="ECO:0007669"/>
    <property type="project" value="TreeGrafter"/>
</dbReference>
<evidence type="ECO:0000313" key="20">
    <source>
        <dbReference type="EMBL" id="KAJ8267896.1"/>
    </source>
</evidence>
<dbReference type="GO" id="GO:0030010">
    <property type="term" value="P:establishment of cell polarity"/>
    <property type="evidence" value="ECO:0007669"/>
    <property type="project" value="UniProtKB-ARBA"/>
</dbReference>
<comment type="caution">
    <text evidence="20">The sequence shown here is derived from an EMBL/GenBank/DDBJ whole genome shotgun (WGS) entry which is preliminary data.</text>
</comment>
<dbReference type="GO" id="GO:0030057">
    <property type="term" value="C:desmosome"/>
    <property type="evidence" value="ECO:0007669"/>
    <property type="project" value="UniProtKB-SubCell"/>
</dbReference>
<dbReference type="GO" id="GO:0007398">
    <property type="term" value="P:ectoderm development"/>
    <property type="evidence" value="ECO:0007669"/>
    <property type="project" value="UniProtKB-ARBA"/>
</dbReference>
<dbReference type="GO" id="GO:0001841">
    <property type="term" value="P:neural tube formation"/>
    <property type="evidence" value="ECO:0007669"/>
    <property type="project" value="UniProtKB-ARBA"/>
</dbReference>
<comment type="subcellular location">
    <subcellularLocation>
        <location evidence="2">Cell junction</location>
        <location evidence="2">Desmosome</location>
    </subcellularLocation>
    <subcellularLocation>
        <location evidence="1 15">Cell membrane</location>
        <topology evidence="1 15">Single-pass type I membrane protein</topology>
    </subcellularLocation>
</comment>
<dbReference type="FunFam" id="2.60.40.60:FF:000011">
    <property type="entry name" value="Cadherin 1"/>
    <property type="match status" value="1"/>
</dbReference>
<dbReference type="GO" id="GO:0007498">
    <property type="term" value="P:mesoderm development"/>
    <property type="evidence" value="ECO:0007669"/>
    <property type="project" value="UniProtKB-ARBA"/>
</dbReference>
<dbReference type="GO" id="GO:0005509">
    <property type="term" value="F:calcium ion binding"/>
    <property type="evidence" value="ECO:0007669"/>
    <property type="project" value="UniProtKB-UniRule"/>
</dbReference>
<sequence>MTLYLPAVIFFFLTVFVQSAEPCLPQSIQASVPRDVMVGYVISRVNLAQCSATRLMLTSDDPQFSIQRDGTIVAHQLLRVPVEGRTFSVWFKDQNGLRRKMDICLSQRAHQIGLKEQGSGPHRRFKRRWSPMPFLIPENDIPSFPKQLDLIGSDTSENYTLYYVISGPGVTEEPKGVFSVDRNSGMLSVHKPVDREKNPIFRIKARAINVLTNKDTDEPLIITVNVLDKNDNAPQFSGLLKFSVPEKSPPGTTVGTVSATDIDEPNTLHTKIRYTLLSGNNLFVINPDTGLITTKTATLDREVKDIHFVTVEIRDMNGAANGYFNTGTATISLKDINDNAPTFSQKIYNAKVQENEDSGLILRIPVTDKDLPKTPNWNAVFKIIQGNENGNFRIETDPATNEGLLYIAKPLDYEKNKNPKLEVVAENETPLVGTTETWSSALVDVSVVDVDEGPEFIPPELVKWVKENTPNGTIIGTYTATDPETSSSAGMRYLKLTDPASWLKVDEKTGDLTIINTVDRESKFVQNGMYNVTVKATDASSKSGTGTVIIKVEDENDNVPLPLARELELCQKKGELGSVMVVADDKDQIPFSAPFTFHLADGHDEKWTVVKVNDTAALLQQAKELPTGNYDVPLEIKDQQSLGDQQTVTVRVCQCRSGRCPAPLKSISLGVWGILALLLGLALLLLLALCCAMKCVKSSGKFHVVDGADSGGMLLKSNTEAPGDAVTSDIMVVPASAMDQSMKGSQGSHIGIANTSGFGTATGFGTGTGAGYGVGTGTDVLYGPQYNYIYQEGVMADKRDTLSRGVYGAGGSSSHLVDGQAMKFMDPSALTTWNTNAMFLAQKLEYFRTAEDGRYSDDLLHSYGFEGQGSPAGSVGCCSEQGHEEGLEFLNTLGPKFKNLAEVCSKK</sequence>
<evidence type="ECO:0000256" key="16">
    <source>
        <dbReference type="RuleBase" id="RU004358"/>
    </source>
</evidence>
<dbReference type="Pfam" id="PF08758">
    <property type="entry name" value="Cadherin_pro"/>
    <property type="match status" value="1"/>
</dbReference>
<feature type="transmembrane region" description="Helical" evidence="17">
    <location>
        <begin position="669"/>
        <end position="692"/>
    </location>
</feature>
<dbReference type="FunFam" id="2.60.40.60:FF:000027">
    <property type="entry name" value="Cadherin 2"/>
    <property type="match status" value="1"/>
</dbReference>
<keyword evidence="13" id="KW-0325">Glycoprotein</keyword>
<keyword evidence="6 18" id="KW-0732">Signal</keyword>
<evidence type="ECO:0000256" key="15">
    <source>
        <dbReference type="RuleBase" id="RU003318"/>
    </source>
</evidence>
<dbReference type="GO" id="GO:0060027">
    <property type="term" value="P:convergent extension involved in gastrulation"/>
    <property type="evidence" value="ECO:0007669"/>
    <property type="project" value="UniProtKB-ARBA"/>
</dbReference>
<dbReference type="SUPFAM" id="SSF49313">
    <property type="entry name" value="Cadherin-like"/>
    <property type="match status" value="6"/>
</dbReference>
<evidence type="ECO:0000256" key="17">
    <source>
        <dbReference type="SAM" id="Phobius"/>
    </source>
</evidence>
<dbReference type="EMBL" id="JAFJMO010000009">
    <property type="protein sequence ID" value="KAJ8267896.1"/>
    <property type="molecule type" value="Genomic_DNA"/>
</dbReference>
<keyword evidence="10" id="KW-0965">Cell junction</keyword>
<organism evidence="20 21">
    <name type="scientific">Conger conger</name>
    <name type="common">Conger eel</name>
    <name type="synonym">Muraena conger</name>
    <dbReference type="NCBI Taxonomy" id="82655"/>
    <lineage>
        <taxon>Eukaryota</taxon>
        <taxon>Metazoa</taxon>
        <taxon>Chordata</taxon>
        <taxon>Craniata</taxon>
        <taxon>Vertebrata</taxon>
        <taxon>Euteleostomi</taxon>
        <taxon>Actinopterygii</taxon>
        <taxon>Neopterygii</taxon>
        <taxon>Teleostei</taxon>
        <taxon>Anguilliformes</taxon>
        <taxon>Congridae</taxon>
        <taxon>Conger</taxon>
    </lineage>
</organism>
<feature type="domain" description="Cadherin" evidence="19">
    <location>
        <begin position="581"/>
        <end position="665"/>
    </location>
</feature>
<evidence type="ECO:0000256" key="12">
    <source>
        <dbReference type="ARBA" id="ARBA00023136"/>
    </source>
</evidence>
<dbReference type="Pfam" id="PF00028">
    <property type="entry name" value="Cadherin"/>
    <property type="match status" value="4"/>
</dbReference>
<gene>
    <name evidence="20" type="ORF">COCON_G00130680</name>
</gene>
<dbReference type="CDD" id="cd11304">
    <property type="entry name" value="Cadherin_repeat"/>
    <property type="match status" value="4"/>
</dbReference>
<dbReference type="Proteomes" id="UP001152803">
    <property type="component" value="Unassembled WGS sequence"/>
</dbReference>
<dbReference type="AlphaFoldDB" id="A0A9Q1HX45"/>
<accession>A0A9Q1HX45</accession>
<feature type="domain" description="Cadherin" evidence="19">
    <location>
        <begin position="236"/>
        <end position="343"/>
    </location>
</feature>
<evidence type="ECO:0000256" key="4">
    <source>
        <dbReference type="ARBA" id="ARBA00022692"/>
    </source>
</evidence>
<evidence type="ECO:0000256" key="18">
    <source>
        <dbReference type="SAM" id="SignalP"/>
    </source>
</evidence>
<dbReference type="OrthoDB" id="6079678at2759"/>
<keyword evidence="11 17" id="KW-1133">Transmembrane helix</keyword>
<comment type="function">
    <text evidence="16">A component of desmosome cell-cell junctions which are required for positive regulation of cellular adhesion. Involved in the interaction of plaque proteins and intermediate filaments mediating cell-cell adhesion.</text>
</comment>
<keyword evidence="9 15" id="KW-0130">Cell adhesion</keyword>
<name>A0A9Q1HX45_CONCO</name>
<protein>
    <recommendedName>
        <fullName evidence="19">Cadherin domain-containing protein</fullName>
    </recommendedName>
</protein>
<dbReference type="FunFam" id="2.60.40.60:FF:000031">
    <property type="entry name" value="Cadherin 3"/>
    <property type="match status" value="1"/>
</dbReference>
<dbReference type="FunFam" id="2.60.40.60:FF:000019">
    <property type="entry name" value="Cadherin 2"/>
    <property type="match status" value="1"/>
</dbReference>
<dbReference type="PROSITE" id="PS00232">
    <property type="entry name" value="CADHERIN_1"/>
    <property type="match status" value="2"/>
</dbReference>
<dbReference type="SMART" id="SM01055">
    <property type="entry name" value="Cadherin_pro"/>
    <property type="match status" value="1"/>
</dbReference>